<dbReference type="InterPro" id="IPR001926">
    <property type="entry name" value="TrpB-like_PALP"/>
</dbReference>
<dbReference type="PANTHER" id="PTHR10314">
    <property type="entry name" value="CYSTATHIONINE BETA-SYNTHASE"/>
    <property type="match status" value="1"/>
</dbReference>
<sequence length="445" mass="48360">MSTPQQTLTGVTLDVDRSDAAYRGWLKEAVRRVQADANRSADTHLLRFPLPERWGIDLYLKDESTHPTGSLKHRLARSLFLYGLCNGWIRPGRPVIEASSGSTAVSEAYFAKLIGVPFIAVMPRTTSAEKCRLIEFHGGRCHFVDDPRTMYEASAALAAETGGHYMDQFTYAERATDWRGNNNIAESIFRQLELERFPEPAWIVATAGTGGTSATLARYVHYMQYDTLICVADPENSCFFEGWTTGDPDVACDRGSRIEGIGRPRMEPSFVPGAIDRMMKVPDAAGVAAVRALERVIGRKAGGSTGTGLWSALKIVAEMVADGRRGSVVTLLCDPGTGTWTSTTRTPGCPSRASTPRRTRRRSNPCCAPGSGPAELRFASLRGIRAGRPVPANPGPTERGRWAMGMASLTYAGRAHRRARARQSSAGSPATTSRRRCSDTSARAS</sequence>
<comment type="subcellular location">
    <subcellularLocation>
        <location evidence="2">Cytoplasm</location>
    </subcellularLocation>
</comment>
<dbReference type="EC" id="4.4.1.1" evidence="7"/>
<dbReference type="InterPro" id="IPR036052">
    <property type="entry name" value="TrpB-like_PALP_sf"/>
</dbReference>
<dbReference type="FunFam" id="3.40.50.1100:FF:000015">
    <property type="entry name" value="Cysteine synthase B"/>
    <property type="match status" value="1"/>
</dbReference>
<comment type="cofactor">
    <cofactor evidence="1 7">
        <name>pyridoxal 5'-phosphate</name>
        <dbReference type="ChEBI" id="CHEBI:597326"/>
    </cofactor>
</comment>
<reference evidence="10" key="2">
    <citation type="submission" date="2024-07" db="EMBL/GenBank/DDBJ databases">
        <title>Streptomyces haneummycinica sp. nov., a new antibiotic-producing actinobacterium isolated from marine sediment.</title>
        <authorList>
            <person name="Uemura M."/>
            <person name="Hamada M."/>
            <person name="Hirano S."/>
            <person name="Kobayashi K."/>
            <person name="Ohshiro T."/>
            <person name="Kobayashi T."/>
            <person name="Terahara T."/>
        </authorList>
    </citation>
    <scope>NUCLEOTIDE SEQUENCE</scope>
    <source>
        <strain evidence="10">KM77-8</strain>
    </source>
</reference>
<feature type="domain" description="Tryptophan synthase beta chain-like PALP" evidence="9">
    <location>
        <begin position="43"/>
        <end position="334"/>
    </location>
</feature>
<reference evidence="10" key="1">
    <citation type="submission" date="2024-06" db="EMBL/GenBank/DDBJ databases">
        <authorList>
            <consortium name="consrtm"/>
            <person name="Uemura M."/>
            <person name="Terahara T."/>
        </authorList>
    </citation>
    <scope>NUCLEOTIDE SEQUENCE</scope>
    <source>
        <strain evidence="10">KM77-8</strain>
    </source>
</reference>
<evidence type="ECO:0000313" key="10">
    <source>
        <dbReference type="EMBL" id="BFO19355.1"/>
    </source>
</evidence>
<comment type="catalytic activity">
    <reaction evidence="7">
        <text>L-cysteine + H2O = hydrogen sulfide + pyruvate + NH4(+) + H(+)</text>
        <dbReference type="Rhea" id="RHEA:24931"/>
        <dbReference type="ChEBI" id="CHEBI:15361"/>
        <dbReference type="ChEBI" id="CHEBI:15377"/>
        <dbReference type="ChEBI" id="CHEBI:15378"/>
        <dbReference type="ChEBI" id="CHEBI:28938"/>
        <dbReference type="ChEBI" id="CHEBI:29919"/>
        <dbReference type="ChEBI" id="CHEBI:35235"/>
        <dbReference type="EC" id="4.4.1.1"/>
    </reaction>
</comment>
<protein>
    <recommendedName>
        <fullName evidence="7">L-cysteine desulfhydrase Cds1</fullName>
        <ecNumber evidence="7">4.4.1.1</ecNumber>
    </recommendedName>
</protein>
<evidence type="ECO:0000256" key="3">
    <source>
        <dbReference type="ARBA" id="ARBA00022490"/>
    </source>
</evidence>
<feature type="region of interest" description="Disordered" evidence="8">
    <location>
        <begin position="413"/>
        <end position="445"/>
    </location>
</feature>
<comment type="function">
    <text evidence="7">A cysteine desulfhydrase that generates hydrogen sulfide, H(2)S. The H(2)S produced by this enzyme modulates the balance between respiration and glycolysis, and contributes to redox homeostasis. Probably eliminates toxic levels of Cys (which can induce oxidative stress).</text>
</comment>
<keyword evidence="3 7" id="KW-0963">Cytoplasm</keyword>
<evidence type="ECO:0000256" key="6">
    <source>
        <dbReference type="ARBA" id="ARBA00055251"/>
    </source>
</evidence>
<evidence type="ECO:0000259" key="9">
    <source>
        <dbReference type="Pfam" id="PF00291"/>
    </source>
</evidence>
<evidence type="ECO:0000256" key="4">
    <source>
        <dbReference type="ARBA" id="ARBA00022898"/>
    </source>
</evidence>
<keyword evidence="5 7" id="KW-0456">Lyase</keyword>
<dbReference type="GO" id="GO:0030170">
    <property type="term" value="F:pyridoxal phosphate binding"/>
    <property type="evidence" value="ECO:0007669"/>
    <property type="project" value="UniProtKB-UniRule"/>
</dbReference>
<organism evidence="10">
    <name type="scientific">Streptomyces haneummycinicus</name>
    <dbReference type="NCBI Taxonomy" id="3074435"/>
    <lineage>
        <taxon>Bacteria</taxon>
        <taxon>Bacillati</taxon>
        <taxon>Actinomycetota</taxon>
        <taxon>Actinomycetes</taxon>
        <taxon>Kitasatosporales</taxon>
        <taxon>Streptomycetaceae</taxon>
        <taxon>Streptomyces</taxon>
    </lineage>
</organism>
<dbReference type="Pfam" id="PF00291">
    <property type="entry name" value="PALP"/>
    <property type="match status" value="1"/>
</dbReference>
<evidence type="ECO:0000256" key="8">
    <source>
        <dbReference type="SAM" id="MobiDB-lite"/>
    </source>
</evidence>
<evidence type="ECO:0000256" key="7">
    <source>
        <dbReference type="HAMAP-Rule" id="MF_00868"/>
    </source>
</evidence>
<dbReference type="GO" id="GO:0019450">
    <property type="term" value="P:L-cysteine catabolic process to pyruvate"/>
    <property type="evidence" value="ECO:0007669"/>
    <property type="project" value="UniProtKB-UniRule"/>
</dbReference>
<feature type="modified residue" description="N6-(pyridoxal phosphate)lysine" evidence="7">
    <location>
        <position position="72"/>
    </location>
</feature>
<dbReference type="HAMAP" id="MF_00868">
    <property type="entry name" value="Cds1"/>
    <property type="match status" value="1"/>
</dbReference>
<accession>A0AAT9HPG8</accession>
<dbReference type="SUPFAM" id="SSF53686">
    <property type="entry name" value="Tryptophan synthase beta subunit-like PLP-dependent enzymes"/>
    <property type="match status" value="1"/>
</dbReference>
<feature type="compositionally biased region" description="Low complexity" evidence="8">
    <location>
        <begin position="340"/>
        <end position="354"/>
    </location>
</feature>
<dbReference type="InterPro" id="IPR050214">
    <property type="entry name" value="Cys_Synth/Cystath_Beta-Synth"/>
</dbReference>
<dbReference type="EMBL" id="AP035768">
    <property type="protein sequence ID" value="BFO19355.1"/>
    <property type="molecule type" value="Genomic_DNA"/>
</dbReference>
<evidence type="ECO:0000256" key="1">
    <source>
        <dbReference type="ARBA" id="ARBA00001933"/>
    </source>
</evidence>
<dbReference type="InterPro" id="IPR047586">
    <property type="entry name" value="Cds1"/>
</dbReference>
<keyword evidence="4 7" id="KW-0663">Pyridoxal phosphate</keyword>
<dbReference type="GO" id="GO:0016829">
    <property type="term" value="F:lyase activity"/>
    <property type="evidence" value="ECO:0007669"/>
    <property type="project" value="UniProtKB-KW"/>
</dbReference>
<dbReference type="AlphaFoldDB" id="A0AAT9HPG8"/>
<name>A0AAT9HPG8_9ACTN</name>
<gene>
    <name evidence="7" type="primary">cds1</name>
    <name evidence="10" type="ORF">SHKM778_57430</name>
</gene>
<feature type="region of interest" description="Disordered" evidence="8">
    <location>
        <begin position="340"/>
        <end position="372"/>
    </location>
</feature>
<dbReference type="GO" id="GO:0005737">
    <property type="term" value="C:cytoplasm"/>
    <property type="evidence" value="ECO:0007669"/>
    <property type="project" value="UniProtKB-SubCell"/>
</dbReference>
<evidence type="ECO:0000256" key="2">
    <source>
        <dbReference type="ARBA" id="ARBA00004496"/>
    </source>
</evidence>
<comment type="similarity">
    <text evidence="7">Belongs to the cysteine synthase/cystathionine beta-synthase family. Cds1 subfamily.</text>
</comment>
<comment type="function">
    <text evidence="6">A cysteine desulfhydrase that generates hydrogen sulfide, H(2)S. The H(2)S produced by this enzyme stimulates respiration in M.tuberculosis, mediated primarily via cytochrome bd with a lesser contribution from cytochrome bc1/aa3. H(2)S modulates the balance between respiration and glycolysis, and also contributes to redox homeostasis. Probably eliminates toxic levels of Cys (which can induce oxidative stress).</text>
</comment>
<dbReference type="Gene3D" id="3.40.50.1100">
    <property type="match status" value="2"/>
</dbReference>
<proteinExistence type="inferred from homology"/>
<evidence type="ECO:0000256" key="5">
    <source>
        <dbReference type="ARBA" id="ARBA00023239"/>
    </source>
</evidence>